<reference evidence="9 10" key="1">
    <citation type="submission" date="2018-03" db="EMBL/GenBank/DDBJ databases">
        <authorList>
            <person name="Fogelqvist J."/>
        </authorList>
    </citation>
    <scope>NUCLEOTIDE SEQUENCE [LARGE SCALE GENOMIC DNA]</scope>
</reference>
<dbReference type="InterPro" id="IPR047854">
    <property type="entry name" value="RFC_lid"/>
</dbReference>
<protein>
    <recommendedName>
        <fullName evidence="11">AAA+ ATPase domain-containing protein</fullName>
    </recommendedName>
</protein>
<keyword evidence="9" id="KW-0496">Mitochondrion</keyword>
<evidence type="ECO:0000256" key="7">
    <source>
        <dbReference type="ARBA" id="ARBA00023306"/>
    </source>
</evidence>
<organism evidence="9 10">
    <name type="scientific">Plasmodiophora brassicae</name>
    <name type="common">Clubroot disease agent</name>
    <dbReference type="NCBI Taxonomy" id="37360"/>
    <lineage>
        <taxon>Eukaryota</taxon>
        <taxon>Sar</taxon>
        <taxon>Rhizaria</taxon>
        <taxon>Endomyxa</taxon>
        <taxon>Phytomyxea</taxon>
        <taxon>Plasmodiophorida</taxon>
        <taxon>Plasmodiophoridae</taxon>
        <taxon>Plasmodiophora</taxon>
    </lineage>
</organism>
<keyword evidence="5" id="KW-0067">ATP-binding</keyword>
<geneLocation type="mitochondrion" evidence="9"/>
<feature type="region of interest" description="Disordered" evidence="8">
    <location>
        <begin position="1"/>
        <end position="36"/>
    </location>
</feature>
<dbReference type="InterPro" id="IPR027417">
    <property type="entry name" value="P-loop_NTPase"/>
</dbReference>
<dbReference type="GO" id="GO:0033314">
    <property type="term" value="P:mitotic DNA replication checkpoint signaling"/>
    <property type="evidence" value="ECO:0007669"/>
    <property type="project" value="TreeGrafter"/>
</dbReference>
<dbReference type="SUPFAM" id="SSF52540">
    <property type="entry name" value="P-loop containing nucleoside triphosphate hydrolases"/>
    <property type="match status" value="1"/>
</dbReference>
<dbReference type="InterPro" id="IPR004582">
    <property type="entry name" value="Checkpoint_prot_Rad17_Rad24"/>
</dbReference>
<evidence type="ECO:0000256" key="1">
    <source>
        <dbReference type="ARBA" id="ARBA00004123"/>
    </source>
</evidence>
<dbReference type="Gene3D" id="3.40.50.300">
    <property type="entry name" value="P-loop containing nucleotide triphosphate hydrolases"/>
    <property type="match status" value="1"/>
</dbReference>
<keyword evidence="7" id="KW-0131">Cell cycle</keyword>
<dbReference type="GO" id="GO:0005634">
    <property type="term" value="C:nucleus"/>
    <property type="evidence" value="ECO:0007669"/>
    <property type="project" value="UniProtKB-SubCell"/>
</dbReference>
<dbReference type="Pfam" id="PF03215">
    <property type="entry name" value="Rad17"/>
    <property type="match status" value="1"/>
</dbReference>
<sequence>MSTGAVGRRRRRLRERSDSSDGDGWEARPASPGVRRRRGADQRLLWVDKYAPDAAGDLCVHARKLGELRQWLARGRGGVLIVSGPAGSAKSTSISVLASELQYSVVYWNESFDLSSHAFTVREQSRRERDTDRCVDRESRLASFRRFLSQSQRYGSLAFGSGSRKLVVVDELPLLAKPAQVDEFRTACRSAFQASRFPIIFVLTSEFENRQTAQRVFGSDLLASPNVAQIRFNAVSATGMRKALRRVADGEGFLLGKDAIERIVAASNGDVRSAIHQLQFDQVACTDDGATVEKDMGLSVCHALGKVLYGKVSHVDEFERIIERCDIGDGLFCEHLHENYLRFLKMSVEAQRDTASAFSDADLMSQAYGRSLPSYASVIGCLAYSLSRRRDSTSSPPPSWQPLRSPLSREMRIGIDGRKSDLRDFCRDNPTQALQTVNPDASSMWTDTLPYMALIMPPNRLLYHIRSHKRRLGMSMDLLSVICGTAKSLQRP</sequence>
<accession>A0A3P3YKC5</accession>
<evidence type="ECO:0000256" key="8">
    <source>
        <dbReference type="SAM" id="MobiDB-lite"/>
    </source>
</evidence>
<dbReference type="AlphaFoldDB" id="A0A3P3YKC5"/>
<dbReference type="Gene3D" id="1.10.8.60">
    <property type="match status" value="1"/>
</dbReference>
<evidence type="ECO:0000256" key="3">
    <source>
        <dbReference type="ARBA" id="ARBA00022741"/>
    </source>
</evidence>
<dbReference type="CDD" id="cd18140">
    <property type="entry name" value="HLD_clamp_RFC"/>
    <property type="match status" value="1"/>
</dbReference>
<proteinExistence type="inferred from homology"/>
<dbReference type="EMBL" id="OVEO01000014">
    <property type="protein sequence ID" value="SPR00614.1"/>
    <property type="molecule type" value="Genomic_DNA"/>
</dbReference>
<evidence type="ECO:0000313" key="10">
    <source>
        <dbReference type="Proteomes" id="UP000290189"/>
    </source>
</evidence>
<dbReference type="GO" id="GO:0005524">
    <property type="term" value="F:ATP binding"/>
    <property type="evidence" value="ECO:0007669"/>
    <property type="project" value="UniProtKB-KW"/>
</dbReference>
<comment type="subcellular location">
    <subcellularLocation>
        <location evidence="1">Nucleus</location>
    </subcellularLocation>
</comment>
<dbReference type="GO" id="GO:0000077">
    <property type="term" value="P:DNA damage checkpoint signaling"/>
    <property type="evidence" value="ECO:0007669"/>
    <property type="project" value="TreeGrafter"/>
</dbReference>
<gene>
    <name evidence="9" type="ORF">PLBR_LOCUS7829</name>
</gene>
<dbReference type="PANTHER" id="PTHR12172">
    <property type="entry name" value="CELL CYCLE CHECKPOINT PROTEIN RAD17"/>
    <property type="match status" value="1"/>
</dbReference>
<keyword evidence="6" id="KW-0539">Nucleus</keyword>
<evidence type="ECO:0000313" key="9">
    <source>
        <dbReference type="EMBL" id="SPR00614.1"/>
    </source>
</evidence>
<dbReference type="PANTHER" id="PTHR12172:SF0">
    <property type="entry name" value="CELL CYCLE CHECKPOINT PROTEIN RAD17"/>
    <property type="match status" value="1"/>
</dbReference>
<comment type="similarity">
    <text evidence="2">Belongs to the rad17/RAD24 family.</text>
</comment>
<evidence type="ECO:0008006" key="11">
    <source>
        <dbReference type="Google" id="ProtNLM"/>
    </source>
</evidence>
<evidence type="ECO:0000256" key="4">
    <source>
        <dbReference type="ARBA" id="ARBA00022763"/>
    </source>
</evidence>
<dbReference type="Proteomes" id="UP000290189">
    <property type="component" value="Unassembled WGS sequence"/>
</dbReference>
<dbReference type="GO" id="GO:0006281">
    <property type="term" value="P:DNA repair"/>
    <property type="evidence" value="ECO:0007669"/>
    <property type="project" value="InterPro"/>
</dbReference>
<dbReference type="GO" id="GO:0003689">
    <property type="term" value="F:DNA clamp loader activity"/>
    <property type="evidence" value="ECO:0007669"/>
    <property type="project" value="TreeGrafter"/>
</dbReference>
<evidence type="ECO:0000256" key="2">
    <source>
        <dbReference type="ARBA" id="ARBA00006168"/>
    </source>
</evidence>
<keyword evidence="4" id="KW-0227">DNA damage</keyword>
<name>A0A3P3YKC5_PLABS</name>
<evidence type="ECO:0000256" key="5">
    <source>
        <dbReference type="ARBA" id="ARBA00022840"/>
    </source>
</evidence>
<evidence type="ECO:0000256" key="6">
    <source>
        <dbReference type="ARBA" id="ARBA00023242"/>
    </source>
</evidence>
<keyword evidence="3" id="KW-0547">Nucleotide-binding</keyword>
<dbReference type="GO" id="GO:0003682">
    <property type="term" value="F:chromatin binding"/>
    <property type="evidence" value="ECO:0007669"/>
    <property type="project" value="TreeGrafter"/>
</dbReference>